<proteinExistence type="predicted"/>
<protein>
    <submittedName>
        <fullName evidence="1">Uncharacterized protein</fullName>
    </submittedName>
</protein>
<comment type="caution">
    <text evidence="1">The sequence shown here is derived from an EMBL/GenBank/DDBJ whole genome shotgun (WGS) entry which is preliminary data.</text>
</comment>
<feature type="non-terminal residue" evidence="1">
    <location>
        <position position="126"/>
    </location>
</feature>
<keyword evidence="2" id="KW-1185">Reference proteome</keyword>
<evidence type="ECO:0000313" key="1">
    <source>
        <dbReference type="EMBL" id="CAJ0575489.1"/>
    </source>
</evidence>
<sequence length="126" mass="14285">MGIYKCFNCPYDGGAFDCKEAGSYRPYVALQDRASTHILGVFEGYDKNFQHLHASIRDGMAAMTKAGADKLKEINDKGHYDEGKAVADEMTALSADFEKQCEEYMPVARKFNDHLISYKERIEKKE</sequence>
<evidence type="ECO:0000313" key="2">
    <source>
        <dbReference type="Proteomes" id="UP001177023"/>
    </source>
</evidence>
<organism evidence="1 2">
    <name type="scientific">Mesorhabditis spiculigera</name>
    <dbReference type="NCBI Taxonomy" id="96644"/>
    <lineage>
        <taxon>Eukaryota</taxon>
        <taxon>Metazoa</taxon>
        <taxon>Ecdysozoa</taxon>
        <taxon>Nematoda</taxon>
        <taxon>Chromadorea</taxon>
        <taxon>Rhabditida</taxon>
        <taxon>Rhabditina</taxon>
        <taxon>Rhabditomorpha</taxon>
        <taxon>Rhabditoidea</taxon>
        <taxon>Rhabditidae</taxon>
        <taxon>Mesorhabditinae</taxon>
        <taxon>Mesorhabditis</taxon>
    </lineage>
</organism>
<dbReference type="EMBL" id="CATQJA010002639">
    <property type="protein sequence ID" value="CAJ0575489.1"/>
    <property type="molecule type" value="Genomic_DNA"/>
</dbReference>
<gene>
    <name evidence="1" type="ORF">MSPICULIGERA_LOCUS13799</name>
</gene>
<name>A0AA36G4G0_9BILA</name>
<reference evidence="1" key="1">
    <citation type="submission" date="2023-06" db="EMBL/GenBank/DDBJ databases">
        <authorList>
            <person name="Delattre M."/>
        </authorList>
    </citation>
    <scope>NUCLEOTIDE SEQUENCE</scope>
    <source>
        <strain evidence="1">AF72</strain>
    </source>
</reference>
<accession>A0AA36G4G0</accession>
<dbReference type="AlphaFoldDB" id="A0AA36G4G0"/>
<dbReference type="Proteomes" id="UP001177023">
    <property type="component" value="Unassembled WGS sequence"/>
</dbReference>